<gene>
    <name evidence="2" type="ORF">UFOPK3564_02035</name>
</gene>
<dbReference type="Gene3D" id="3.20.20.140">
    <property type="entry name" value="Metal-dependent hydrolases"/>
    <property type="match status" value="1"/>
</dbReference>
<dbReference type="Pfam" id="PF01979">
    <property type="entry name" value="Amidohydro_1"/>
    <property type="match status" value="1"/>
</dbReference>
<evidence type="ECO:0000313" key="2">
    <source>
        <dbReference type="EMBL" id="CAB4924655.1"/>
    </source>
</evidence>
<dbReference type="InterPro" id="IPR011059">
    <property type="entry name" value="Metal-dep_hydrolase_composite"/>
</dbReference>
<dbReference type="GO" id="GO:0006145">
    <property type="term" value="P:purine nucleobase catabolic process"/>
    <property type="evidence" value="ECO:0007669"/>
    <property type="project" value="TreeGrafter"/>
</dbReference>
<dbReference type="GO" id="GO:0004038">
    <property type="term" value="F:allantoinase activity"/>
    <property type="evidence" value="ECO:0007669"/>
    <property type="project" value="TreeGrafter"/>
</dbReference>
<evidence type="ECO:0000259" key="1">
    <source>
        <dbReference type="Pfam" id="PF01979"/>
    </source>
</evidence>
<dbReference type="SUPFAM" id="SSF51338">
    <property type="entry name" value="Composite domain of metallo-dependent hydrolases"/>
    <property type="match status" value="1"/>
</dbReference>
<dbReference type="PANTHER" id="PTHR43668:SF2">
    <property type="entry name" value="ALLANTOINASE"/>
    <property type="match status" value="1"/>
</dbReference>
<dbReference type="GO" id="GO:0005737">
    <property type="term" value="C:cytoplasm"/>
    <property type="evidence" value="ECO:0007669"/>
    <property type="project" value="TreeGrafter"/>
</dbReference>
<reference evidence="2" key="1">
    <citation type="submission" date="2020-05" db="EMBL/GenBank/DDBJ databases">
        <authorList>
            <person name="Chiriac C."/>
            <person name="Salcher M."/>
            <person name="Ghai R."/>
            <person name="Kavagutti S V."/>
        </authorList>
    </citation>
    <scope>NUCLEOTIDE SEQUENCE</scope>
</reference>
<organism evidence="2">
    <name type="scientific">freshwater metagenome</name>
    <dbReference type="NCBI Taxonomy" id="449393"/>
    <lineage>
        <taxon>unclassified sequences</taxon>
        <taxon>metagenomes</taxon>
        <taxon>ecological metagenomes</taxon>
    </lineage>
</organism>
<sequence>MNAASPFDLRLAGGTVVLPGGPPQLADVLVSGGTIAGIVAPGTPADARETLDVSGRHVLPGVVDAHVHLGADITVPRTPEDVAPETAAAAAGGVTSLVAYLMSADPYDDVLPPARTAMEADSRIDFGFHFCIGTREQLDAIPHYVQDLGVSSFKFFMNFRTDEGLRLGLPGNDDGFLLELLQAARANGAIVNPHAENADLIKLYARNGVLDGEGSPLELWDRSRPDHVEAEALERIGFLSMLAGADVHAVHVTNAMSLHVLRDVRAHQPRISIETCPHYLTLDTSSDVGVAGKVNPPLRPASDREALWAAIEAGEVDTIGSDHVPRHGSFKEGGLAKASPGFPGMQQLLPLVLTEGHLRRGIALERLVDLVSTRPAQTFGLGDRKGAIRPGMDADLVVVDLSATDTISASTELAGAGFTPWEGVEVGARVERTIVRGRTVFADGAPVGEAAGQYLPRHRSGVPTTTGDRA</sequence>
<dbReference type="Gene3D" id="2.30.40.10">
    <property type="entry name" value="Urease, subunit C, domain 1"/>
    <property type="match status" value="1"/>
</dbReference>
<dbReference type="SUPFAM" id="SSF51556">
    <property type="entry name" value="Metallo-dependent hydrolases"/>
    <property type="match status" value="1"/>
</dbReference>
<dbReference type="AlphaFoldDB" id="A0A6J7I1N0"/>
<name>A0A6J7I1N0_9ZZZZ</name>
<dbReference type="EMBL" id="CAFBMK010000125">
    <property type="protein sequence ID" value="CAB4924655.1"/>
    <property type="molecule type" value="Genomic_DNA"/>
</dbReference>
<dbReference type="PANTHER" id="PTHR43668">
    <property type="entry name" value="ALLANTOINASE"/>
    <property type="match status" value="1"/>
</dbReference>
<proteinExistence type="predicted"/>
<dbReference type="InterPro" id="IPR032466">
    <property type="entry name" value="Metal_Hydrolase"/>
</dbReference>
<dbReference type="InterPro" id="IPR050138">
    <property type="entry name" value="DHOase/Allantoinase_Hydrolase"/>
</dbReference>
<feature type="domain" description="Amidohydrolase-related" evidence="1">
    <location>
        <begin position="58"/>
        <end position="440"/>
    </location>
</feature>
<protein>
    <submittedName>
        <fullName evidence="2">Unannotated protein</fullName>
    </submittedName>
</protein>
<dbReference type="InterPro" id="IPR006680">
    <property type="entry name" value="Amidohydro-rel"/>
</dbReference>
<accession>A0A6J7I1N0</accession>